<comment type="subcellular location">
    <subcellularLocation>
        <location evidence="1">Membrane</location>
        <topology evidence="1">Multi-pass membrane protein</topology>
    </subcellularLocation>
</comment>
<dbReference type="GO" id="GO:0005886">
    <property type="term" value="C:plasma membrane"/>
    <property type="evidence" value="ECO:0007669"/>
    <property type="project" value="TreeGrafter"/>
</dbReference>
<evidence type="ECO:0000256" key="3">
    <source>
        <dbReference type="ARBA" id="ARBA00022989"/>
    </source>
</evidence>
<keyword evidence="2 5" id="KW-0812">Transmembrane</keyword>
<evidence type="ECO:0000256" key="1">
    <source>
        <dbReference type="ARBA" id="ARBA00004141"/>
    </source>
</evidence>
<sequence length="263" mass="29795">MVTFTIIDETNTTAIQEIATSMPSSDMETTTADYMDYSEERAKIGAILPKPFALLSLICSYVMIREVIAEHRLKRGRPMLRMLLAMAMADIFYSFASFLGTWPAPGDVEHTMYGNIGSQGFCTFQAFVLHFGLMASVLSNAALSIYYLNVVVYRKTDRDLEKMEIYLQSFIWIVSLVLAIYPIPMELYNPDVDLCYLQSIPAFCSGDDCIRGSDPFIPHMIALGIPFLFLMLSTCIMIAITIQVRKVENKSRKIWSKQHWPAT</sequence>
<keyword evidence="8" id="KW-1185">Reference proteome</keyword>
<dbReference type="GO" id="GO:0004930">
    <property type="term" value="F:G protein-coupled receptor activity"/>
    <property type="evidence" value="ECO:0007669"/>
    <property type="project" value="TreeGrafter"/>
</dbReference>
<dbReference type="SUPFAM" id="SSF81321">
    <property type="entry name" value="Family A G protein-coupled receptor-like"/>
    <property type="match status" value="1"/>
</dbReference>
<name>A0A9N8E645_9STRA</name>
<feature type="transmembrane region" description="Helical" evidence="5">
    <location>
        <begin position="221"/>
        <end position="244"/>
    </location>
</feature>
<proteinExistence type="predicted"/>
<dbReference type="PROSITE" id="PS50262">
    <property type="entry name" value="G_PROTEIN_RECEP_F1_2"/>
    <property type="match status" value="1"/>
</dbReference>
<protein>
    <recommendedName>
        <fullName evidence="6">G-protein coupled receptors family 1 profile domain-containing protein</fullName>
    </recommendedName>
</protein>
<dbReference type="Proteomes" id="UP001153069">
    <property type="component" value="Unassembled WGS sequence"/>
</dbReference>
<dbReference type="AlphaFoldDB" id="A0A9N8E645"/>
<evidence type="ECO:0000313" key="7">
    <source>
        <dbReference type="EMBL" id="CAB9514554.1"/>
    </source>
</evidence>
<dbReference type="GO" id="GO:0007189">
    <property type="term" value="P:adenylate cyclase-activating G protein-coupled receptor signaling pathway"/>
    <property type="evidence" value="ECO:0007669"/>
    <property type="project" value="TreeGrafter"/>
</dbReference>
<accession>A0A9N8E645</accession>
<dbReference type="Gene3D" id="1.20.1070.10">
    <property type="entry name" value="Rhodopsin 7-helix transmembrane proteins"/>
    <property type="match status" value="1"/>
</dbReference>
<dbReference type="PANTHER" id="PTHR23112">
    <property type="entry name" value="G PROTEIN-COUPLED RECEPTOR 157-RELATED"/>
    <property type="match status" value="1"/>
</dbReference>
<keyword evidence="3 5" id="KW-1133">Transmembrane helix</keyword>
<keyword evidence="4 5" id="KW-0472">Membrane</keyword>
<evidence type="ECO:0000256" key="2">
    <source>
        <dbReference type="ARBA" id="ARBA00022692"/>
    </source>
</evidence>
<evidence type="ECO:0000256" key="5">
    <source>
        <dbReference type="SAM" id="Phobius"/>
    </source>
</evidence>
<dbReference type="InterPro" id="IPR017452">
    <property type="entry name" value="GPCR_Rhodpsn_7TM"/>
</dbReference>
<evidence type="ECO:0000256" key="4">
    <source>
        <dbReference type="ARBA" id="ARBA00023136"/>
    </source>
</evidence>
<feature type="transmembrane region" description="Helical" evidence="5">
    <location>
        <begin position="124"/>
        <end position="153"/>
    </location>
</feature>
<evidence type="ECO:0000313" key="8">
    <source>
        <dbReference type="Proteomes" id="UP001153069"/>
    </source>
</evidence>
<feature type="domain" description="G-protein coupled receptors family 1 profile" evidence="6">
    <location>
        <begin position="59"/>
        <end position="263"/>
    </location>
</feature>
<feature type="transmembrane region" description="Helical" evidence="5">
    <location>
        <begin position="165"/>
        <end position="183"/>
    </location>
</feature>
<organism evidence="7 8">
    <name type="scientific">Seminavis robusta</name>
    <dbReference type="NCBI Taxonomy" id="568900"/>
    <lineage>
        <taxon>Eukaryota</taxon>
        <taxon>Sar</taxon>
        <taxon>Stramenopiles</taxon>
        <taxon>Ochrophyta</taxon>
        <taxon>Bacillariophyta</taxon>
        <taxon>Bacillariophyceae</taxon>
        <taxon>Bacillariophycidae</taxon>
        <taxon>Naviculales</taxon>
        <taxon>Naviculaceae</taxon>
        <taxon>Seminavis</taxon>
    </lineage>
</organism>
<comment type="caution">
    <text evidence="7">The sequence shown here is derived from an EMBL/GenBank/DDBJ whole genome shotgun (WGS) entry which is preliminary data.</text>
</comment>
<dbReference type="PANTHER" id="PTHR23112:SF0">
    <property type="entry name" value="TRANSMEMBRANE PROTEIN 116"/>
    <property type="match status" value="1"/>
</dbReference>
<reference evidence="7" key="1">
    <citation type="submission" date="2020-06" db="EMBL/GenBank/DDBJ databases">
        <authorList>
            <consortium name="Plant Systems Biology data submission"/>
        </authorList>
    </citation>
    <scope>NUCLEOTIDE SEQUENCE</scope>
    <source>
        <strain evidence="7">D6</strain>
    </source>
</reference>
<dbReference type="EMBL" id="CAICTM010000660">
    <property type="protein sequence ID" value="CAB9514554.1"/>
    <property type="molecule type" value="Genomic_DNA"/>
</dbReference>
<gene>
    <name evidence="7" type="ORF">SEMRO_661_G183090.1</name>
</gene>
<feature type="transmembrane region" description="Helical" evidence="5">
    <location>
        <begin position="84"/>
        <end position="104"/>
    </location>
</feature>
<evidence type="ECO:0000259" key="6">
    <source>
        <dbReference type="PROSITE" id="PS50262"/>
    </source>
</evidence>